<feature type="region of interest" description="Disordered" evidence="1">
    <location>
        <begin position="1177"/>
        <end position="1208"/>
    </location>
</feature>
<feature type="compositionally biased region" description="Low complexity" evidence="1">
    <location>
        <begin position="296"/>
        <end position="313"/>
    </location>
</feature>
<feature type="compositionally biased region" description="Pro residues" evidence="1">
    <location>
        <begin position="790"/>
        <end position="802"/>
    </location>
</feature>
<accession>A0A1E7EQU7</accession>
<feature type="compositionally biased region" description="Low complexity" evidence="1">
    <location>
        <begin position="429"/>
        <end position="466"/>
    </location>
</feature>
<feature type="compositionally biased region" description="Basic residues" evidence="1">
    <location>
        <begin position="641"/>
        <end position="654"/>
    </location>
</feature>
<dbReference type="InParanoid" id="A0A1E7EQU7"/>
<feature type="compositionally biased region" description="Polar residues" evidence="1">
    <location>
        <begin position="1116"/>
        <end position="1130"/>
    </location>
</feature>
<gene>
    <name evidence="2" type="ORF">FRACYDRAFT_249982</name>
</gene>
<feature type="compositionally biased region" description="Low complexity" evidence="1">
    <location>
        <begin position="158"/>
        <end position="178"/>
    </location>
</feature>
<feature type="region of interest" description="Disordered" evidence="1">
    <location>
        <begin position="384"/>
        <end position="731"/>
    </location>
</feature>
<feature type="compositionally biased region" description="Low complexity" evidence="1">
    <location>
        <begin position="1177"/>
        <end position="1195"/>
    </location>
</feature>
<feature type="compositionally biased region" description="Acidic residues" evidence="1">
    <location>
        <begin position="543"/>
        <end position="554"/>
    </location>
</feature>
<feature type="compositionally biased region" description="Low complexity" evidence="1">
    <location>
        <begin position="657"/>
        <end position="676"/>
    </location>
</feature>
<dbReference type="EMBL" id="KV784381">
    <property type="protein sequence ID" value="OEU08194.1"/>
    <property type="molecule type" value="Genomic_DNA"/>
</dbReference>
<feature type="compositionally biased region" description="Basic residues" evidence="1">
    <location>
        <begin position="884"/>
        <end position="893"/>
    </location>
</feature>
<feature type="compositionally biased region" description="Acidic residues" evidence="1">
    <location>
        <begin position="179"/>
        <end position="193"/>
    </location>
</feature>
<feature type="region of interest" description="Disordered" evidence="1">
    <location>
        <begin position="743"/>
        <end position="804"/>
    </location>
</feature>
<feature type="region of interest" description="Disordered" evidence="1">
    <location>
        <begin position="255"/>
        <end position="317"/>
    </location>
</feature>
<keyword evidence="3" id="KW-1185">Reference proteome</keyword>
<feature type="compositionally biased region" description="Acidic residues" evidence="1">
    <location>
        <begin position="410"/>
        <end position="419"/>
    </location>
</feature>
<evidence type="ECO:0000313" key="2">
    <source>
        <dbReference type="EMBL" id="OEU08194.1"/>
    </source>
</evidence>
<feature type="compositionally biased region" description="Low complexity" evidence="1">
    <location>
        <begin position="592"/>
        <end position="639"/>
    </location>
</feature>
<proteinExistence type="predicted"/>
<organism evidence="2 3">
    <name type="scientific">Fragilariopsis cylindrus CCMP1102</name>
    <dbReference type="NCBI Taxonomy" id="635003"/>
    <lineage>
        <taxon>Eukaryota</taxon>
        <taxon>Sar</taxon>
        <taxon>Stramenopiles</taxon>
        <taxon>Ochrophyta</taxon>
        <taxon>Bacillariophyta</taxon>
        <taxon>Bacillariophyceae</taxon>
        <taxon>Bacillariophycidae</taxon>
        <taxon>Bacillariales</taxon>
        <taxon>Bacillariaceae</taxon>
        <taxon>Fragilariopsis</taxon>
    </lineage>
</organism>
<name>A0A1E7EQU7_9STRA</name>
<feature type="compositionally biased region" description="Basic and acidic residues" evidence="1">
    <location>
        <begin position="1197"/>
        <end position="1208"/>
    </location>
</feature>
<dbReference type="AlphaFoldDB" id="A0A1E7EQU7"/>
<feature type="compositionally biased region" description="Low complexity" evidence="1">
    <location>
        <begin position="390"/>
        <end position="406"/>
    </location>
</feature>
<feature type="region of interest" description="Disordered" evidence="1">
    <location>
        <begin position="13"/>
        <end position="194"/>
    </location>
</feature>
<feature type="compositionally biased region" description="Basic residues" evidence="1">
    <location>
        <begin position="93"/>
        <end position="102"/>
    </location>
</feature>
<feature type="compositionally biased region" description="Basic and acidic residues" evidence="1">
    <location>
        <begin position="757"/>
        <end position="779"/>
    </location>
</feature>
<feature type="region of interest" description="Disordered" evidence="1">
    <location>
        <begin position="882"/>
        <end position="908"/>
    </location>
</feature>
<protein>
    <submittedName>
        <fullName evidence="2">Uncharacterized protein</fullName>
    </submittedName>
</protein>
<feature type="region of interest" description="Disordered" evidence="1">
    <location>
        <begin position="961"/>
        <end position="986"/>
    </location>
</feature>
<feature type="compositionally biased region" description="Polar residues" evidence="1">
    <location>
        <begin position="284"/>
        <end position="294"/>
    </location>
</feature>
<feature type="compositionally biased region" description="Low complexity" evidence="1">
    <location>
        <begin position="21"/>
        <end position="54"/>
    </location>
</feature>
<dbReference type="KEGG" id="fcy:FRACYDRAFT_249982"/>
<feature type="region of interest" description="Disordered" evidence="1">
    <location>
        <begin position="1094"/>
        <end position="1145"/>
    </location>
</feature>
<reference evidence="2 3" key="1">
    <citation type="submission" date="2016-09" db="EMBL/GenBank/DDBJ databases">
        <title>Extensive genetic diversity and differential bi-allelic expression allows diatom success in the polar Southern Ocean.</title>
        <authorList>
            <consortium name="DOE Joint Genome Institute"/>
            <person name="Mock T."/>
            <person name="Otillar R.P."/>
            <person name="Strauss J."/>
            <person name="Dupont C."/>
            <person name="Frickenhaus S."/>
            <person name="Maumus F."/>
            <person name="Mcmullan M."/>
            <person name="Sanges R."/>
            <person name="Schmutz J."/>
            <person name="Toseland A."/>
            <person name="Valas R."/>
            <person name="Veluchamy A."/>
            <person name="Ward B.J."/>
            <person name="Allen A."/>
            <person name="Barry K."/>
            <person name="Falciatore A."/>
            <person name="Ferrante M."/>
            <person name="Fortunato A.E."/>
            <person name="Gloeckner G."/>
            <person name="Gruber A."/>
            <person name="Hipkin R."/>
            <person name="Janech M."/>
            <person name="Kroth P."/>
            <person name="Leese F."/>
            <person name="Lindquist E."/>
            <person name="Lyon B.R."/>
            <person name="Martin J."/>
            <person name="Mayer C."/>
            <person name="Parker M."/>
            <person name="Quesneville H."/>
            <person name="Raymond J."/>
            <person name="Uhlig C."/>
            <person name="Valentin K.U."/>
            <person name="Worden A.Z."/>
            <person name="Armbrust E.V."/>
            <person name="Bowler C."/>
            <person name="Green B."/>
            <person name="Moulton V."/>
            <person name="Van Oosterhout C."/>
            <person name="Grigoriev I."/>
        </authorList>
    </citation>
    <scope>NUCLEOTIDE SEQUENCE [LARGE SCALE GENOMIC DNA]</scope>
    <source>
        <strain evidence="2 3">CCMP1102</strain>
    </source>
</reference>
<feature type="compositionally biased region" description="Basic and acidic residues" evidence="1">
    <location>
        <begin position="533"/>
        <end position="542"/>
    </location>
</feature>
<feature type="compositionally biased region" description="Low complexity" evidence="1">
    <location>
        <begin position="256"/>
        <end position="275"/>
    </location>
</feature>
<evidence type="ECO:0000256" key="1">
    <source>
        <dbReference type="SAM" id="MobiDB-lite"/>
    </source>
</evidence>
<sequence>MAGPVPAAILIAPSAHDSMPKSIKIRSSSNNNKTKTKTIIVSSLSSSLDNNEINNPEDKGNSNKVNSNRSSIMRPPSPPIKYQLATARDKDNKNKRRPRSRPRREAAPPLPRPRNRSSSKGITQHQQQQRETSRPRAVGKKSNSNRTERTTDTRKSQNSDSTDGTSTGCDSSSSSSVDFDGDNGNGDDDDDNDNMSLISMTGALANDICRLQNLTIDNIGGGTTPCSSSRIEGMDVDIIDFSDVKKKIRQNRTRFGSCASSATTDDTGSISGGSSIEERDGGDNNSSGNISEITPTGAGARAAAEAAMGTTGTDRSVIREGTIHTNTGSGSSGGCCGGGTADDEVVENDTFQSILMQVTKCLPSTTTSASARSGWGTKTATVVSETTKCSTTSNASNSYSNYSGDTHYYEDDDGTDGDESYSRSHLDHNSQFGSSHQGQNQSQNQSLYSESQFTRTTSTNTSSFKSSSDRYNQLVVGPIEEQPPQHKRFTPAWFKSKHDTNKRRKNTRIMVDDPLTTNGSDHHTVDDNSNSEEESRHHQDENSKDDDDDEDDENSNVNVEVVWKRPRSFRESLSLKGVSAPTPSPSPKKNKNNSPTAAAAAAAAASDTGIKLQQQQQRLMKQQSQEQKQKQLQQDQQQQHSSKRLTKGFKKLLGRGRSTSQRQSQQQTTRISSITTAVGSKSKAIKEEVITTQQAQPTTVPPPPLAVPTTTQQEHASSDPMDQSDSEDSALVQAESYRHCGGATISRVRSLRNNNKKNKDIKDKMNNKKNKNKDNKEVTAKPNTVSSSPIPIPNSAPIPTSAPTPISTTVKDVVAMRRQKLATIASCRKTNKRDNDGGGSCKFSVGVESSKQLLSSNIANSSGVGRGTLTIPFDTAALAVRRSSSNHRNRNRNRGVVAQDDNDDDGTDFYGNEDVKVLSIVGCKHPSSGGVMKQGQRKGGGGGGGDIDSGFYSIADSPYSSRHERILPPAPTMTNASTTKTKDSPPSFIQPIGVNPDDHQHQRLSESDFVVLGQSDRSYQSYNNDDNGVSVVASAVASAKLSLSDDDEAAGTDNSAIALHSGRFGKQQEEGDLMEEEIDEISVSSSMAAVEFDEHDASDAGFYDNNDEDDEDNYYRGSSDSCRRTPTSNSGVGGGNAPYWKSMSRGNNYHQQNQLQHRVQHRAQLRVQHQLQQKLQHQAQNRVQHQARQQQQQQQLHHRESDTRRQLV</sequence>
<dbReference type="Proteomes" id="UP000095751">
    <property type="component" value="Unassembled WGS sequence"/>
</dbReference>
<evidence type="ECO:0000313" key="3">
    <source>
        <dbReference type="Proteomes" id="UP000095751"/>
    </source>
</evidence>
<feature type="compositionally biased region" description="Polar residues" evidence="1">
    <location>
        <begin position="119"/>
        <end position="130"/>
    </location>
</feature>
<feature type="compositionally biased region" description="Basic and acidic residues" evidence="1">
    <location>
        <begin position="146"/>
        <end position="157"/>
    </location>
</feature>